<keyword evidence="8" id="KW-0520">NAD</keyword>
<feature type="domain" description="YjeF N-terminal" evidence="15">
    <location>
        <begin position="1"/>
        <end position="101"/>
    </location>
</feature>
<evidence type="ECO:0000259" key="14">
    <source>
        <dbReference type="PROSITE" id="PS51383"/>
    </source>
</evidence>
<protein>
    <recommendedName>
        <fullName evidence="4">ADP-dependent NAD(P)H-hydrate dehydratase</fullName>
        <ecNumber evidence="4">4.2.1.136</ecNumber>
    </recommendedName>
    <alternativeName>
        <fullName evidence="11">Nicotinamide nucleotide repair protein</fullName>
    </alternativeName>
</protein>
<proteinExistence type="inferred from homology"/>
<sequence length="354" mass="36388">ADLVIDALLGTGRARPIEGALAEVLERLQAARGRTLPPRLLAVDVPTGIDADTGAADPRCVAADATVALGWSKVGLHVLPGAQLAGRVEVVEIGIPKSVESEGWTELMTARWARSVLPERPAGAHKGTFGRALVVAGSPRYVGAAYLACMGGLRAGAGLVTLACASSLYPIFAAKLTEATFEPLPDDDGYLTAEGAHAVGQALTRPSTGSGRAYDALLVGPGLGQEGYVQAFMHSLLPHLTPDSVRGVVIDADGLNNLSKVEGWWKELAVPTVITPHPGELSRLTGLSMEEIQSDRLAVARKCAGEWGVTVVLKGANTVVAAPDPGGHGGRARLGSPSPCDAIACAGSLRPCDG</sequence>
<keyword evidence="5" id="KW-0547">Nucleotide-binding</keyword>
<evidence type="ECO:0000256" key="3">
    <source>
        <dbReference type="ARBA" id="ARBA00009524"/>
    </source>
</evidence>
<evidence type="ECO:0000256" key="9">
    <source>
        <dbReference type="ARBA" id="ARBA00023239"/>
    </source>
</evidence>
<dbReference type="InterPro" id="IPR036652">
    <property type="entry name" value="YjeF_N_dom_sf"/>
</dbReference>
<comment type="function">
    <text evidence="10">Bifunctional enzyme that catalyzes the epimerization of the S- and R-forms of NAD(P)HX and the dehydration of the S-form of NAD(P)HX at the expense of ADP, which is converted to AMP. This allows the repair of both epimers of NAD(P)HX, a damaged form of NAD(P)H that is a result of enzymatic or heat-dependent hydration.</text>
</comment>
<dbReference type="Pfam" id="PF01256">
    <property type="entry name" value="Carb_kinase"/>
    <property type="match status" value="1"/>
</dbReference>
<evidence type="ECO:0000256" key="5">
    <source>
        <dbReference type="ARBA" id="ARBA00022741"/>
    </source>
</evidence>
<dbReference type="InterPro" id="IPR029056">
    <property type="entry name" value="Ribokinase-like"/>
</dbReference>
<dbReference type="PANTHER" id="PTHR12592">
    <property type="entry name" value="ATP-DEPENDENT (S)-NAD(P)H-HYDRATE DEHYDRATASE FAMILY MEMBER"/>
    <property type="match status" value="1"/>
</dbReference>
<dbReference type="EMBL" id="LAZR01000140">
    <property type="protein sequence ID" value="KKN87184.1"/>
    <property type="molecule type" value="Genomic_DNA"/>
</dbReference>
<organism evidence="16">
    <name type="scientific">marine sediment metagenome</name>
    <dbReference type="NCBI Taxonomy" id="412755"/>
    <lineage>
        <taxon>unclassified sequences</taxon>
        <taxon>metagenomes</taxon>
        <taxon>ecological metagenomes</taxon>
    </lineage>
</organism>
<dbReference type="PROSITE" id="PS51383">
    <property type="entry name" value="YJEF_C_3"/>
    <property type="match status" value="1"/>
</dbReference>
<evidence type="ECO:0000259" key="15">
    <source>
        <dbReference type="PROSITE" id="PS51385"/>
    </source>
</evidence>
<name>A0A0F9U6D0_9ZZZZ</name>
<dbReference type="PANTHER" id="PTHR12592:SF0">
    <property type="entry name" value="ATP-DEPENDENT (S)-NAD(P)H-HYDRATE DEHYDRATASE"/>
    <property type="match status" value="1"/>
</dbReference>
<dbReference type="Gene3D" id="3.40.1190.20">
    <property type="match status" value="1"/>
</dbReference>
<reference evidence="16" key="1">
    <citation type="journal article" date="2015" name="Nature">
        <title>Complex archaea that bridge the gap between prokaryotes and eukaryotes.</title>
        <authorList>
            <person name="Spang A."/>
            <person name="Saw J.H."/>
            <person name="Jorgensen S.L."/>
            <person name="Zaremba-Niedzwiedzka K."/>
            <person name="Martijn J."/>
            <person name="Lind A.E."/>
            <person name="van Eijk R."/>
            <person name="Schleper C."/>
            <person name="Guy L."/>
            <person name="Ettema T.J."/>
        </authorList>
    </citation>
    <scope>NUCLEOTIDE SEQUENCE</scope>
</reference>
<comment type="similarity">
    <text evidence="2">In the N-terminal section; belongs to the NnrE/AIBP family.</text>
</comment>
<feature type="domain" description="YjeF C-terminal" evidence="14">
    <location>
        <begin position="109"/>
        <end position="354"/>
    </location>
</feature>
<comment type="catalytic activity">
    <reaction evidence="13">
        <text>(6S)-NADPHX + ADP = AMP + phosphate + NADPH + H(+)</text>
        <dbReference type="Rhea" id="RHEA:32235"/>
        <dbReference type="ChEBI" id="CHEBI:15378"/>
        <dbReference type="ChEBI" id="CHEBI:43474"/>
        <dbReference type="ChEBI" id="CHEBI:57783"/>
        <dbReference type="ChEBI" id="CHEBI:64076"/>
        <dbReference type="ChEBI" id="CHEBI:456215"/>
        <dbReference type="ChEBI" id="CHEBI:456216"/>
        <dbReference type="EC" id="4.2.1.136"/>
    </reaction>
</comment>
<evidence type="ECO:0000256" key="7">
    <source>
        <dbReference type="ARBA" id="ARBA00022857"/>
    </source>
</evidence>
<dbReference type="Pfam" id="PF03853">
    <property type="entry name" value="YjeF_N"/>
    <property type="match status" value="1"/>
</dbReference>
<comment type="catalytic activity">
    <reaction evidence="12">
        <text>(6S)-NADHX + ADP = AMP + phosphate + NADH + H(+)</text>
        <dbReference type="Rhea" id="RHEA:32223"/>
        <dbReference type="ChEBI" id="CHEBI:15378"/>
        <dbReference type="ChEBI" id="CHEBI:43474"/>
        <dbReference type="ChEBI" id="CHEBI:57945"/>
        <dbReference type="ChEBI" id="CHEBI:64074"/>
        <dbReference type="ChEBI" id="CHEBI:456215"/>
        <dbReference type="ChEBI" id="CHEBI:456216"/>
        <dbReference type="EC" id="4.2.1.136"/>
    </reaction>
</comment>
<evidence type="ECO:0000313" key="16">
    <source>
        <dbReference type="EMBL" id="KKN87184.1"/>
    </source>
</evidence>
<dbReference type="AlphaFoldDB" id="A0A0F9U6D0"/>
<comment type="caution">
    <text evidence="16">The sequence shown here is derived from an EMBL/GenBank/DDBJ whole genome shotgun (WGS) entry which is preliminary data.</text>
</comment>
<dbReference type="InterPro" id="IPR004443">
    <property type="entry name" value="YjeF_N_dom"/>
</dbReference>
<keyword evidence="9" id="KW-0456">Lyase</keyword>
<gene>
    <name evidence="16" type="ORF">LCGC14_0260300</name>
</gene>
<evidence type="ECO:0000256" key="2">
    <source>
        <dbReference type="ARBA" id="ARBA00006001"/>
    </source>
</evidence>
<evidence type="ECO:0000256" key="1">
    <source>
        <dbReference type="ARBA" id="ARBA00001958"/>
    </source>
</evidence>
<dbReference type="GO" id="GO:0110051">
    <property type="term" value="P:metabolite repair"/>
    <property type="evidence" value="ECO:0007669"/>
    <property type="project" value="TreeGrafter"/>
</dbReference>
<evidence type="ECO:0000256" key="6">
    <source>
        <dbReference type="ARBA" id="ARBA00022840"/>
    </source>
</evidence>
<feature type="non-terminal residue" evidence="16">
    <location>
        <position position="1"/>
    </location>
</feature>
<evidence type="ECO:0000256" key="13">
    <source>
        <dbReference type="ARBA" id="ARBA00049209"/>
    </source>
</evidence>
<comment type="cofactor">
    <cofactor evidence="1">
        <name>K(+)</name>
        <dbReference type="ChEBI" id="CHEBI:29103"/>
    </cofactor>
</comment>
<evidence type="ECO:0000256" key="4">
    <source>
        <dbReference type="ARBA" id="ARBA00013129"/>
    </source>
</evidence>
<evidence type="ECO:0000256" key="10">
    <source>
        <dbReference type="ARBA" id="ARBA00025153"/>
    </source>
</evidence>
<dbReference type="SUPFAM" id="SSF53613">
    <property type="entry name" value="Ribokinase-like"/>
    <property type="match status" value="1"/>
</dbReference>
<keyword evidence="6" id="KW-0067">ATP-binding</keyword>
<dbReference type="GO" id="GO:0052856">
    <property type="term" value="F:NAD(P)HX epimerase activity"/>
    <property type="evidence" value="ECO:0007669"/>
    <property type="project" value="TreeGrafter"/>
</dbReference>
<evidence type="ECO:0000256" key="8">
    <source>
        <dbReference type="ARBA" id="ARBA00023027"/>
    </source>
</evidence>
<dbReference type="SUPFAM" id="SSF64153">
    <property type="entry name" value="YjeF N-terminal domain-like"/>
    <property type="match status" value="1"/>
</dbReference>
<dbReference type="Gene3D" id="3.40.50.10260">
    <property type="entry name" value="YjeF N-terminal domain"/>
    <property type="match status" value="1"/>
</dbReference>
<evidence type="ECO:0000256" key="12">
    <source>
        <dbReference type="ARBA" id="ARBA00048238"/>
    </source>
</evidence>
<dbReference type="EC" id="4.2.1.136" evidence="4"/>
<accession>A0A0F9U6D0</accession>
<dbReference type="GO" id="GO:0005524">
    <property type="term" value="F:ATP binding"/>
    <property type="evidence" value="ECO:0007669"/>
    <property type="project" value="UniProtKB-KW"/>
</dbReference>
<dbReference type="InterPro" id="IPR000631">
    <property type="entry name" value="CARKD"/>
</dbReference>
<keyword evidence="7" id="KW-0521">NADP</keyword>
<dbReference type="CDD" id="cd01171">
    <property type="entry name" value="YXKO-related"/>
    <property type="match status" value="1"/>
</dbReference>
<dbReference type="GO" id="GO:0052855">
    <property type="term" value="F:ADP-dependent NAD(P)H-hydrate dehydratase activity"/>
    <property type="evidence" value="ECO:0007669"/>
    <property type="project" value="UniProtKB-EC"/>
</dbReference>
<evidence type="ECO:0000256" key="11">
    <source>
        <dbReference type="ARBA" id="ARBA00032624"/>
    </source>
</evidence>
<dbReference type="PROSITE" id="PS51385">
    <property type="entry name" value="YJEF_N"/>
    <property type="match status" value="1"/>
</dbReference>
<comment type="similarity">
    <text evidence="3">In the C-terminal section; belongs to the NnrD/CARKD family.</text>
</comment>